<dbReference type="Proteomes" id="UP001300604">
    <property type="component" value="Chromosome"/>
</dbReference>
<dbReference type="EMBL" id="CP135996">
    <property type="protein sequence ID" value="WOC31177.1"/>
    <property type="molecule type" value="Genomic_DNA"/>
</dbReference>
<evidence type="ECO:0000313" key="2">
    <source>
        <dbReference type="EMBL" id="WOC31177.1"/>
    </source>
</evidence>
<dbReference type="NCBIfam" id="TIGR02852">
    <property type="entry name" value="spore_dpaB"/>
    <property type="match status" value="1"/>
</dbReference>
<evidence type="ECO:0000259" key="1">
    <source>
        <dbReference type="Pfam" id="PF02441"/>
    </source>
</evidence>
<dbReference type="SUPFAM" id="SSF52507">
    <property type="entry name" value="Homo-oligomeric flavin-containing Cys decarboxylases, HFCD"/>
    <property type="match status" value="1"/>
</dbReference>
<proteinExistence type="predicted"/>
<reference evidence="3" key="3">
    <citation type="submission" date="2024-06" db="EMBL/GenBank/DDBJ databases">
        <authorList>
            <person name="Zeng C."/>
        </authorList>
    </citation>
    <scope>NUCLEOTIDE SEQUENCE [LARGE SCALE GENOMIC DNA]</scope>
    <source>
        <strain evidence="3">ZCY20-5</strain>
    </source>
</reference>
<dbReference type="PIRSF" id="PIRSF001390">
    <property type="entry name" value="Dipicolinate_synth_subunit_B"/>
    <property type="match status" value="1"/>
</dbReference>
<dbReference type="Pfam" id="PF02441">
    <property type="entry name" value="Flavoprotein"/>
    <property type="match status" value="1"/>
</dbReference>
<dbReference type="RefSeq" id="WP_275844018.1">
    <property type="nucleotide sequence ID" value="NZ_CP135996.1"/>
</dbReference>
<accession>A0AA97D7Z9</accession>
<sequence>MNKTTLGFAMCGSFCTFDRAIQQMRALREMGYEILPVISETAASTDTRFGRAADFLWEIEDIADRPAIRTIVGAEPIGPKKMVDLMIVAPCTGNTLAKLAHGITDTCVTMAVKSNLRAQRPVLLHIATNDALAASAQNLGRLLNVKNIYFTPMRQDDSVQKPTSLVADFSLLPSAVEAALQGRQLQPLLLAPQGRD</sequence>
<reference evidence="2 3" key="1">
    <citation type="submission" date="2024-06" db="EMBL/GenBank/DDBJ databases">
        <title>Caproicibacterium argilliputei sp. nov, a novel caproic acid producing anaerobic bacterium isolated from pit mud.</title>
        <authorList>
            <person name="Xia S."/>
        </authorList>
    </citation>
    <scope>NUCLEOTIDE SEQUENCE [LARGE SCALE GENOMIC DNA]</scope>
    <source>
        <strain evidence="2 3">ZCY20-5</strain>
    </source>
</reference>
<feature type="domain" description="Flavoprotein" evidence="1">
    <location>
        <begin position="6"/>
        <end position="165"/>
    </location>
</feature>
<evidence type="ECO:0000313" key="3">
    <source>
        <dbReference type="Proteomes" id="UP001300604"/>
    </source>
</evidence>
<dbReference type="AlphaFoldDB" id="A0AA97D7Z9"/>
<dbReference type="InterPro" id="IPR014214">
    <property type="entry name" value="Dipicolinic_acid_synth_B"/>
</dbReference>
<keyword evidence="3" id="KW-1185">Reference proteome</keyword>
<dbReference type="KEGG" id="carl:PXC00_08050"/>
<dbReference type="GO" id="GO:0003824">
    <property type="term" value="F:catalytic activity"/>
    <property type="evidence" value="ECO:0007669"/>
    <property type="project" value="InterPro"/>
</dbReference>
<gene>
    <name evidence="2" type="ORF">PXC00_08050</name>
</gene>
<reference evidence="3" key="2">
    <citation type="submission" date="2024-06" db="EMBL/GenBank/DDBJ databases">
        <title>Caproicibacterium argilliputei sp. nov, a novel caproic acid producing anaerobic bacterium isolated from pit mud.</title>
        <authorList>
            <person name="Zeng C."/>
        </authorList>
    </citation>
    <scope>NUCLEOTIDE SEQUENCE [LARGE SCALE GENOMIC DNA]</scope>
    <source>
        <strain evidence="3">ZCY20-5</strain>
    </source>
</reference>
<dbReference type="InterPro" id="IPR003382">
    <property type="entry name" value="Flavoprotein"/>
</dbReference>
<name>A0AA97D7Z9_9FIRM</name>
<organism evidence="2 3">
    <name type="scientific">Caproicibacterium argilliputei</name>
    <dbReference type="NCBI Taxonomy" id="3030016"/>
    <lineage>
        <taxon>Bacteria</taxon>
        <taxon>Bacillati</taxon>
        <taxon>Bacillota</taxon>
        <taxon>Clostridia</taxon>
        <taxon>Eubacteriales</taxon>
        <taxon>Oscillospiraceae</taxon>
        <taxon>Caproicibacterium</taxon>
    </lineage>
</organism>
<dbReference type="NCBIfam" id="NF006161">
    <property type="entry name" value="PRK08305.1"/>
    <property type="match status" value="1"/>
</dbReference>
<dbReference type="InterPro" id="IPR036551">
    <property type="entry name" value="Flavin_trans-like"/>
</dbReference>
<protein>
    <submittedName>
        <fullName evidence="2">Dipicolinate synthase subunit B</fullName>
    </submittedName>
</protein>
<dbReference type="Gene3D" id="3.40.50.1950">
    <property type="entry name" value="Flavin prenyltransferase-like"/>
    <property type="match status" value="1"/>
</dbReference>